<keyword evidence="3 4" id="KW-0546">Nucleotide metabolism</keyword>
<dbReference type="eggNOG" id="COG0424">
    <property type="taxonomic scope" value="Bacteria"/>
</dbReference>
<protein>
    <recommendedName>
        <fullName evidence="4">7-methyl-GTP pyrophosphatase</fullName>
        <shortName evidence="4">m(7)GTP pyrophosphatase</shortName>
        <ecNumber evidence="4">3.6.1.-</ecNumber>
    </recommendedName>
</protein>
<comment type="catalytic activity">
    <reaction evidence="4">
        <text>N(7)-methyl-GTP + H2O = N(7)-methyl-GMP + diphosphate + H(+)</text>
        <dbReference type="Rhea" id="RHEA:58744"/>
        <dbReference type="ChEBI" id="CHEBI:15377"/>
        <dbReference type="ChEBI" id="CHEBI:15378"/>
        <dbReference type="ChEBI" id="CHEBI:33019"/>
        <dbReference type="ChEBI" id="CHEBI:58285"/>
        <dbReference type="ChEBI" id="CHEBI:87133"/>
    </reaction>
</comment>
<dbReference type="OrthoDB" id="9813694at2"/>
<keyword evidence="2 4" id="KW-0378">Hydrolase</keyword>
<dbReference type="Pfam" id="PF02545">
    <property type="entry name" value="Maf"/>
    <property type="match status" value="1"/>
</dbReference>
<evidence type="ECO:0000313" key="5">
    <source>
        <dbReference type="EMBL" id="AGF49169.1"/>
    </source>
</evidence>
<dbReference type="InterPro" id="IPR003697">
    <property type="entry name" value="Maf-like"/>
</dbReference>
<evidence type="ECO:0000256" key="2">
    <source>
        <dbReference type="ARBA" id="ARBA00022801"/>
    </source>
</evidence>
<dbReference type="Gene3D" id="3.90.950.10">
    <property type="match status" value="1"/>
</dbReference>
<dbReference type="HOGENOM" id="CLU_040416_1_0_4"/>
<evidence type="ECO:0000313" key="6">
    <source>
        <dbReference type="Proteomes" id="UP000011658"/>
    </source>
</evidence>
<dbReference type="GO" id="GO:0005737">
    <property type="term" value="C:cytoplasm"/>
    <property type="evidence" value="ECO:0007669"/>
    <property type="project" value="UniProtKB-SubCell"/>
</dbReference>
<dbReference type="EC" id="3.6.1.-" evidence="4"/>
<gene>
    <name evidence="5" type="ORF">ST1E_0832</name>
</gene>
<keyword evidence="6" id="KW-1185">Reference proteome</keyword>
<name>M1M1N4_9PROT</name>
<dbReference type="PANTHER" id="PTHR43213">
    <property type="entry name" value="BIFUNCTIONAL DTTP/UTP PYROPHOSPHATASE/METHYLTRANSFERASE PROTEIN-RELATED"/>
    <property type="match status" value="1"/>
</dbReference>
<organism evidence="5 6">
    <name type="scientific">Candidatus Kinetoplastidibacterium galati TCC219</name>
    <dbReference type="NCBI Taxonomy" id="1208921"/>
    <lineage>
        <taxon>Bacteria</taxon>
        <taxon>Pseudomonadati</taxon>
        <taxon>Pseudomonadota</taxon>
        <taxon>Betaproteobacteria</taxon>
        <taxon>Candidatus Kinetoplastidibacterium</taxon>
    </lineage>
</organism>
<dbReference type="Proteomes" id="UP000011658">
    <property type="component" value="Chromosome"/>
</dbReference>
<dbReference type="RefSeq" id="WP_015389653.1">
    <property type="nucleotide sequence ID" value="NC_020284.1"/>
</dbReference>
<accession>M1M1N4</accession>
<dbReference type="GO" id="GO:0009117">
    <property type="term" value="P:nucleotide metabolic process"/>
    <property type="evidence" value="ECO:0007669"/>
    <property type="project" value="UniProtKB-KW"/>
</dbReference>
<comment type="similarity">
    <text evidence="4">Belongs to the Maf family. YceF subfamily.</text>
</comment>
<dbReference type="PIRSF" id="PIRSF006305">
    <property type="entry name" value="Maf"/>
    <property type="match status" value="1"/>
</dbReference>
<dbReference type="KEGG" id="kga:ST1E_0832"/>
<evidence type="ECO:0000256" key="3">
    <source>
        <dbReference type="ARBA" id="ARBA00023080"/>
    </source>
</evidence>
<feature type="active site" description="Proton acceptor" evidence="4">
    <location>
        <position position="74"/>
    </location>
</feature>
<dbReference type="HAMAP" id="MF_00528">
    <property type="entry name" value="Maf"/>
    <property type="match status" value="1"/>
</dbReference>
<feature type="site" description="Important for substrate specificity" evidence="4">
    <location>
        <position position="17"/>
    </location>
</feature>
<feature type="site" description="Important for substrate specificity" evidence="4">
    <location>
        <position position="75"/>
    </location>
</feature>
<evidence type="ECO:0000256" key="4">
    <source>
        <dbReference type="HAMAP-Rule" id="MF_00528"/>
    </source>
</evidence>
<dbReference type="GO" id="GO:0047429">
    <property type="term" value="F:nucleoside triphosphate diphosphatase activity"/>
    <property type="evidence" value="ECO:0007669"/>
    <property type="project" value="InterPro"/>
</dbReference>
<feature type="site" description="Important for substrate specificity" evidence="4">
    <location>
        <position position="157"/>
    </location>
</feature>
<dbReference type="NCBIfam" id="TIGR00172">
    <property type="entry name" value="maf"/>
    <property type="match status" value="1"/>
</dbReference>
<sequence>MNNKTSIKLILASSSAYRRELLSRLHIPFISISPDIDENPLQKESAEETALRLAIRKAKHVSVSNPGYTIIGADQICSCDGRQIGKSGSFENAKKQLQLISGKKVLFISAISITNGKDTLSSIVTTECKFRILSDTSIDYYLQKEKPYDTAGSVKMEKLGITLVEYIKSDDPTAILGLPLIKLTDFLIKLNIIPTK</sequence>
<evidence type="ECO:0000256" key="1">
    <source>
        <dbReference type="ARBA" id="ARBA00001968"/>
    </source>
</evidence>
<dbReference type="AlphaFoldDB" id="M1M1N4"/>
<dbReference type="PANTHER" id="PTHR43213:SF5">
    <property type="entry name" value="BIFUNCTIONAL DTTP_UTP PYROPHOSPHATASE_METHYLTRANSFERASE PROTEIN-RELATED"/>
    <property type="match status" value="1"/>
</dbReference>
<dbReference type="InterPro" id="IPR029001">
    <property type="entry name" value="ITPase-like_fam"/>
</dbReference>
<comment type="subcellular location">
    <subcellularLocation>
        <location evidence="4">Cytoplasm</location>
    </subcellularLocation>
</comment>
<proteinExistence type="inferred from homology"/>
<reference evidence="5 6" key="1">
    <citation type="journal article" date="2013" name="Genome Biol. Evol.">
        <title>Genome evolution and phylogenomic analysis of candidatus kinetoplastibacterium, the betaproteobacterial endosymbionts of strigomonas and angomonas.</title>
        <authorList>
            <person name="Alves J.M."/>
            <person name="Serrano M.G."/>
            <person name="Maia da Silva F."/>
            <person name="Voegtly L.J."/>
            <person name="Matveyev A.V."/>
            <person name="Teixeira M.M."/>
            <person name="Camargo E.P."/>
            <person name="Buck G.A."/>
        </authorList>
    </citation>
    <scope>NUCLEOTIDE SEQUENCE [LARGE SCALE GENOMIC DNA]</scope>
    <source>
        <strain evidence="5 6">TCC219</strain>
    </source>
</reference>
<dbReference type="CDD" id="cd00555">
    <property type="entry name" value="Maf"/>
    <property type="match status" value="1"/>
</dbReference>
<dbReference type="SUPFAM" id="SSF52972">
    <property type="entry name" value="ITPase-like"/>
    <property type="match status" value="1"/>
</dbReference>
<dbReference type="PATRIC" id="fig|1208921.3.peg.454"/>
<comment type="caution">
    <text evidence="4">Lacks conserved residue(s) required for the propagation of feature annotation.</text>
</comment>
<dbReference type="STRING" id="1208921.ST1E_0832"/>
<comment type="cofactor">
    <cofactor evidence="1 4">
        <name>a divalent metal cation</name>
        <dbReference type="ChEBI" id="CHEBI:60240"/>
    </cofactor>
</comment>
<keyword evidence="4" id="KW-0963">Cytoplasm</keyword>
<dbReference type="EMBL" id="CP003806">
    <property type="protein sequence ID" value="AGF49169.1"/>
    <property type="molecule type" value="Genomic_DNA"/>
</dbReference>
<comment type="function">
    <text evidence="4">Nucleoside triphosphate pyrophosphatase that hydrolyzes 7-methyl-GTP (m(7)GTP). May have a dual role in cell division arrest and in preventing the incorporation of modified nucleotides into cellular nucleic acids.</text>
</comment>